<keyword evidence="2" id="KW-1185">Reference proteome</keyword>
<accession>A0A9D4HBI9</accession>
<organism evidence="1 2">
    <name type="scientific">Dreissena polymorpha</name>
    <name type="common">Zebra mussel</name>
    <name type="synonym">Mytilus polymorpha</name>
    <dbReference type="NCBI Taxonomy" id="45954"/>
    <lineage>
        <taxon>Eukaryota</taxon>
        <taxon>Metazoa</taxon>
        <taxon>Spiralia</taxon>
        <taxon>Lophotrochozoa</taxon>
        <taxon>Mollusca</taxon>
        <taxon>Bivalvia</taxon>
        <taxon>Autobranchia</taxon>
        <taxon>Heteroconchia</taxon>
        <taxon>Euheterodonta</taxon>
        <taxon>Imparidentia</taxon>
        <taxon>Neoheterodontei</taxon>
        <taxon>Myida</taxon>
        <taxon>Dreissenoidea</taxon>
        <taxon>Dreissenidae</taxon>
        <taxon>Dreissena</taxon>
    </lineage>
</organism>
<evidence type="ECO:0000313" key="2">
    <source>
        <dbReference type="Proteomes" id="UP000828390"/>
    </source>
</evidence>
<sequence length="59" mass="6552">MTHLQVSGYLMSTHNIQRGATERSVRTYCQENNIRKGGPLVREEDLNVAVGGAVEQVHT</sequence>
<dbReference type="EMBL" id="JAIWYP010000014">
    <property type="protein sequence ID" value="KAH3713921.1"/>
    <property type="molecule type" value="Genomic_DNA"/>
</dbReference>
<proteinExistence type="predicted"/>
<dbReference type="Proteomes" id="UP000828390">
    <property type="component" value="Unassembled WGS sequence"/>
</dbReference>
<protein>
    <submittedName>
        <fullName evidence="1">Uncharacterized protein</fullName>
    </submittedName>
</protein>
<reference evidence="1" key="2">
    <citation type="submission" date="2020-11" db="EMBL/GenBank/DDBJ databases">
        <authorList>
            <person name="McCartney M.A."/>
            <person name="Auch B."/>
            <person name="Kono T."/>
            <person name="Mallez S."/>
            <person name="Becker A."/>
            <person name="Gohl D.M."/>
            <person name="Silverstein K.A.T."/>
            <person name="Koren S."/>
            <person name="Bechman K.B."/>
            <person name="Herman A."/>
            <person name="Abrahante J.E."/>
            <person name="Garbe J."/>
        </authorList>
    </citation>
    <scope>NUCLEOTIDE SEQUENCE</scope>
    <source>
        <strain evidence="1">Duluth1</strain>
        <tissue evidence="1">Whole animal</tissue>
    </source>
</reference>
<comment type="caution">
    <text evidence="1">The sequence shown here is derived from an EMBL/GenBank/DDBJ whole genome shotgun (WGS) entry which is preliminary data.</text>
</comment>
<name>A0A9D4HBI9_DREPO</name>
<dbReference type="AlphaFoldDB" id="A0A9D4HBI9"/>
<reference evidence="1" key="1">
    <citation type="journal article" date="2019" name="bioRxiv">
        <title>The Genome of the Zebra Mussel, Dreissena polymorpha: A Resource for Invasive Species Research.</title>
        <authorList>
            <person name="McCartney M.A."/>
            <person name="Auch B."/>
            <person name="Kono T."/>
            <person name="Mallez S."/>
            <person name="Zhang Y."/>
            <person name="Obille A."/>
            <person name="Becker A."/>
            <person name="Abrahante J.E."/>
            <person name="Garbe J."/>
            <person name="Badalamenti J.P."/>
            <person name="Herman A."/>
            <person name="Mangelson H."/>
            <person name="Liachko I."/>
            <person name="Sullivan S."/>
            <person name="Sone E.D."/>
            <person name="Koren S."/>
            <person name="Silverstein K.A.T."/>
            <person name="Beckman K.B."/>
            <person name="Gohl D.M."/>
        </authorList>
    </citation>
    <scope>NUCLEOTIDE SEQUENCE</scope>
    <source>
        <strain evidence="1">Duluth1</strain>
        <tissue evidence="1">Whole animal</tissue>
    </source>
</reference>
<gene>
    <name evidence="1" type="ORF">DPMN_073724</name>
</gene>
<evidence type="ECO:0000313" key="1">
    <source>
        <dbReference type="EMBL" id="KAH3713921.1"/>
    </source>
</evidence>